<evidence type="ECO:0000256" key="11">
    <source>
        <dbReference type="HAMAP-Rule" id="MF_00364"/>
    </source>
</evidence>
<dbReference type="GO" id="GO:0071555">
    <property type="term" value="P:cell wall organization"/>
    <property type="evidence" value="ECO:0007669"/>
    <property type="project" value="UniProtKB-KW"/>
</dbReference>
<protein>
    <recommendedName>
        <fullName evidence="11">Beta-hexosaminidase</fullName>
        <ecNumber evidence="11">3.2.1.52</ecNumber>
    </recommendedName>
    <alternativeName>
        <fullName evidence="11">Beta-N-acetylhexosaminidase</fullName>
    </alternativeName>
    <alternativeName>
        <fullName evidence="11">N-acetyl-beta-glucosaminidase</fullName>
    </alternativeName>
</protein>
<dbReference type="HAMAP" id="MF_00364">
    <property type="entry name" value="NagZ"/>
    <property type="match status" value="1"/>
</dbReference>
<proteinExistence type="inferred from homology"/>
<comment type="catalytic activity">
    <reaction evidence="1 11">
        <text>Hydrolysis of terminal non-reducing N-acetyl-D-hexosamine residues in N-acetyl-beta-D-hexosaminides.</text>
        <dbReference type="EC" id="3.2.1.52"/>
    </reaction>
</comment>
<evidence type="ECO:0000256" key="1">
    <source>
        <dbReference type="ARBA" id="ARBA00001231"/>
    </source>
</evidence>
<dbReference type="EC" id="3.2.1.52" evidence="11"/>
<dbReference type="GO" id="GO:0005737">
    <property type="term" value="C:cytoplasm"/>
    <property type="evidence" value="ECO:0007669"/>
    <property type="project" value="UniProtKB-SubCell"/>
</dbReference>
<comment type="pathway">
    <text evidence="10 11">Cell wall biogenesis; peptidoglycan recycling.</text>
</comment>
<dbReference type="InterPro" id="IPR001764">
    <property type="entry name" value="Glyco_hydro_3_N"/>
</dbReference>
<gene>
    <name evidence="11 13" type="primary">nagZ</name>
    <name evidence="13" type="ORF">NCTC10736_01013</name>
</gene>
<evidence type="ECO:0000256" key="10">
    <source>
        <dbReference type="ARBA" id="ARBA00037880"/>
    </source>
</evidence>
<dbReference type="InterPro" id="IPR050226">
    <property type="entry name" value="NagZ_Beta-hexosaminidase"/>
</dbReference>
<name>A0A379ZVM3_9GAMM</name>
<evidence type="ECO:0000256" key="6">
    <source>
        <dbReference type="ARBA" id="ARBA00022984"/>
    </source>
</evidence>
<keyword evidence="3 11" id="KW-0132">Cell division</keyword>
<feature type="binding site" evidence="11">
    <location>
        <position position="61"/>
    </location>
    <ligand>
        <name>substrate</name>
    </ligand>
</feature>
<feature type="site" description="Important for catalytic activity" evidence="11">
    <location>
        <position position="175"/>
    </location>
</feature>
<dbReference type="GO" id="GO:0008360">
    <property type="term" value="P:regulation of cell shape"/>
    <property type="evidence" value="ECO:0007669"/>
    <property type="project" value="UniProtKB-KW"/>
</dbReference>
<dbReference type="Proteomes" id="UP000255061">
    <property type="component" value="Unassembled WGS sequence"/>
</dbReference>
<dbReference type="SUPFAM" id="SSF51445">
    <property type="entry name" value="(Trans)glycosidases"/>
    <property type="match status" value="1"/>
</dbReference>
<comment type="function">
    <text evidence="11">Plays a role in peptidoglycan recycling by cleaving the terminal beta-1,4-linked N-acetylglucosamine (GlcNAc) from peptide-linked peptidoglycan fragments, giving rise to free GlcNAc, anhydro-N-acetylmuramic acid and anhydro-N-acetylmuramic acid-linked peptides.</text>
</comment>
<keyword evidence="6 11" id="KW-0573">Peptidoglycan synthesis</keyword>
<dbReference type="UniPathway" id="UPA00544"/>
<comment type="similarity">
    <text evidence="11">Belongs to the glycosyl hydrolase 3 family. NagZ subfamily.</text>
</comment>
<feature type="binding site" evidence="11">
    <location>
        <position position="134"/>
    </location>
    <ligand>
        <name>substrate</name>
    </ligand>
</feature>
<dbReference type="Gene3D" id="3.20.20.300">
    <property type="entry name" value="Glycoside hydrolase, family 3, N-terminal domain"/>
    <property type="match status" value="1"/>
</dbReference>
<dbReference type="NCBIfam" id="NF003740">
    <property type="entry name" value="PRK05337.1"/>
    <property type="match status" value="1"/>
</dbReference>
<dbReference type="RefSeq" id="WP_115405620.1">
    <property type="nucleotide sequence ID" value="NZ_UGYV01000001.1"/>
</dbReference>
<comment type="subcellular location">
    <subcellularLocation>
        <location evidence="11">Cytoplasm</location>
    </subcellularLocation>
</comment>
<dbReference type="PANTHER" id="PTHR30480">
    <property type="entry name" value="BETA-HEXOSAMINIDASE-RELATED"/>
    <property type="match status" value="1"/>
</dbReference>
<evidence type="ECO:0000259" key="12">
    <source>
        <dbReference type="Pfam" id="PF00933"/>
    </source>
</evidence>
<dbReference type="GO" id="GO:0004563">
    <property type="term" value="F:beta-N-acetylhexosaminidase activity"/>
    <property type="evidence" value="ECO:0007669"/>
    <property type="project" value="UniProtKB-UniRule"/>
</dbReference>
<evidence type="ECO:0000313" key="14">
    <source>
        <dbReference type="Proteomes" id="UP000255061"/>
    </source>
</evidence>
<keyword evidence="5 11" id="KW-0133">Cell shape</keyword>
<evidence type="ECO:0000256" key="4">
    <source>
        <dbReference type="ARBA" id="ARBA00022801"/>
    </source>
</evidence>
<dbReference type="GO" id="GO:0009252">
    <property type="term" value="P:peptidoglycan biosynthetic process"/>
    <property type="evidence" value="ECO:0007669"/>
    <property type="project" value="UniProtKB-KW"/>
</dbReference>
<dbReference type="EMBL" id="UGYV01000001">
    <property type="protein sequence ID" value="SUI68061.1"/>
    <property type="molecule type" value="Genomic_DNA"/>
</dbReference>
<dbReference type="InterPro" id="IPR017853">
    <property type="entry name" value="GH"/>
</dbReference>
<dbReference type="GO" id="GO:0005975">
    <property type="term" value="P:carbohydrate metabolic process"/>
    <property type="evidence" value="ECO:0007669"/>
    <property type="project" value="InterPro"/>
</dbReference>
<dbReference type="Pfam" id="PF00933">
    <property type="entry name" value="Glyco_hydro_3"/>
    <property type="match status" value="1"/>
</dbReference>
<keyword evidence="2 11" id="KW-0963">Cytoplasm</keyword>
<dbReference type="InterPro" id="IPR022956">
    <property type="entry name" value="Beta_hexosaminidase_bac"/>
</dbReference>
<accession>A0A379ZVM3</accession>
<dbReference type="PROSITE" id="PS00775">
    <property type="entry name" value="GLYCOSYL_HYDROL_F3"/>
    <property type="match status" value="1"/>
</dbReference>
<evidence type="ECO:0000256" key="5">
    <source>
        <dbReference type="ARBA" id="ARBA00022960"/>
    </source>
</evidence>
<dbReference type="GO" id="GO:0009254">
    <property type="term" value="P:peptidoglycan turnover"/>
    <property type="evidence" value="ECO:0007669"/>
    <property type="project" value="UniProtKB-UniRule"/>
</dbReference>
<feature type="active site" description="Proton donor/acceptor" evidence="11">
    <location>
        <position position="177"/>
    </location>
</feature>
<feature type="binding site" evidence="11">
    <location>
        <position position="69"/>
    </location>
    <ligand>
        <name>substrate</name>
    </ligand>
</feature>
<evidence type="ECO:0000313" key="13">
    <source>
        <dbReference type="EMBL" id="SUI68061.1"/>
    </source>
</evidence>
<evidence type="ECO:0000256" key="8">
    <source>
        <dbReference type="ARBA" id="ARBA00023306"/>
    </source>
</evidence>
<dbReference type="FunFam" id="3.20.20.300:FF:000001">
    <property type="entry name" value="Beta-hexosaminidase"/>
    <property type="match status" value="1"/>
</dbReference>
<evidence type="ECO:0000256" key="3">
    <source>
        <dbReference type="ARBA" id="ARBA00022618"/>
    </source>
</evidence>
<keyword evidence="8 11" id="KW-0131">Cell cycle</keyword>
<keyword evidence="4 11" id="KW-0378">Hydrolase</keyword>
<evidence type="ECO:0000256" key="2">
    <source>
        <dbReference type="ARBA" id="ARBA00022490"/>
    </source>
</evidence>
<evidence type="ECO:0000256" key="9">
    <source>
        <dbReference type="ARBA" id="ARBA00023316"/>
    </source>
</evidence>
<organism evidence="13 14">
    <name type="scientific">Shewanella morhuae</name>
    <dbReference type="NCBI Taxonomy" id="365591"/>
    <lineage>
        <taxon>Bacteria</taxon>
        <taxon>Pseudomonadati</taxon>
        <taxon>Pseudomonadota</taxon>
        <taxon>Gammaproteobacteria</taxon>
        <taxon>Alteromonadales</taxon>
        <taxon>Shewanellaceae</taxon>
        <taxon>Shewanella</taxon>
    </lineage>
</organism>
<keyword evidence="9 11" id="KW-0961">Cell wall biogenesis/degradation</keyword>
<dbReference type="PANTHER" id="PTHR30480:SF13">
    <property type="entry name" value="BETA-HEXOSAMINIDASE"/>
    <property type="match status" value="1"/>
</dbReference>
<feature type="active site" description="Nucleophile" evidence="11">
    <location>
        <position position="249"/>
    </location>
</feature>
<evidence type="ECO:0000256" key="7">
    <source>
        <dbReference type="ARBA" id="ARBA00023295"/>
    </source>
</evidence>
<sequence length="342" mass="36962">MSYLMLDLLALDVNEAESEMLRHPQVGGLILFSRNFSSRDQLCRLVQQIRQIRPEILIAVDHEGGRVQRFRDGFTLIPAMGDILPAAKGDMLLAKCWACELGFLMAIELLACDIDLSFAPVLDLNGVSQVIGKRSFSPEPAEVIALAESFIAGMAAAGMGAVGKHFPGHGSVVADSHYEKPIDDRDAEAIFAKDILPFKELIAKEKLLGVMPAHVVYPKVDPNSAGFSQYWLKQVLRKELGFNGVIFSDDLGMQGAGFAGDYRARASAALAAGCDMILVCNDNAGAMSLLDGFTWPANAPQYPASLLKPNAAQTAAALDNTARWENAKQLAEQICLAQQVKV</sequence>
<keyword evidence="7 11" id="KW-0326">Glycosidase</keyword>
<reference evidence="13 14" key="1">
    <citation type="submission" date="2018-06" db="EMBL/GenBank/DDBJ databases">
        <authorList>
            <consortium name="Pathogen Informatics"/>
            <person name="Doyle S."/>
        </authorList>
    </citation>
    <scope>NUCLEOTIDE SEQUENCE [LARGE SCALE GENOMIC DNA]</scope>
    <source>
        <strain evidence="13 14">NCTC10736</strain>
    </source>
</reference>
<dbReference type="GO" id="GO:0051301">
    <property type="term" value="P:cell division"/>
    <property type="evidence" value="ECO:0007669"/>
    <property type="project" value="UniProtKB-KW"/>
</dbReference>
<dbReference type="AlphaFoldDB" id="A0A379ZVM3"/>
<feature type="binding site" evidence="11">
    <location>
        <begin position="164"/>
        <end position="165"/>
    </location>
    <ligand>
        <name>substrate</name>
    </ligand>
</feature>
<dbReference type="InterPro" id="IPR036962">
    <property type="entry name" value="Glyco_hydro_3_N_sf"/>
</dbReference>
<feature type="domain" description="Glycoside hydrolase family 3 N-terminal" evidence="12">
    <location>
        <begin position="11"/>
        <end position="284"/>
    </location>
</feature>
<dbReference type="InterPro" id="IPR019800">
    <property type="entry name" value="Glyco_hydro_3_AS"/>
</dbReference>